<evidence type="ECO:0000256" key="7">
    <source>
        <dbReference type="ARBA" id="ARBA00022723"/>
    </source>
</evidence>
<evidence type="ECO:0000256" key="6">
    <source>
        <dbReference type="ARBA" id="ARBA00022617"/>
    </source>
</evidence>
<keyword evidence="8" id="KW-0256">Endoplasmic reticulum</keyword>
<organism evidence="16">
    <name type="scientific">Yponomeuta padella</name>
    <name type="common">Cherry ermine moth</name>
    <name type="synonym">Phalaena padella</name>
    <dbReference type="NCBI Taxonomy" id="2567738"/>
    <lineage>
        <taxon>Eukaryota</taxon>
        <taxon>Metazoa</taxon>
        <taxon>Ecdysozoa</taxon>
        <taxon>Arthropoda</taxon>
        <taxon>Hexapoda</taxon>
        <taxon>Insecta</taxon>
        <taxon>Pterygota</taxon>
        <taxon>Neoptera</taxon>
        <taxon>Endopterygota</taxon>
        <taxon>Lepidoptera</taxon>
        <taxon>Glossata</taxon>
        <taxon>Ditrysia</taxon>
        <taxon>Yponomeutoidea</taxon>
        <taxon>Yponomeutidae</taxon>
        <taxon>Yponomeutinae</taxon>
        <taxon>Yponomeuta</taxon>
    </lineage>
</organism>
<dbReference type="Gene3D" id="1.10.630.10">
    <property type="entry name" value="Cytochrome P450"/>
    <property type="match status" value="1"/>
</dbReference>
<evidence type="ECO:0000256" key="8">
    <source>
        <dbReference type="ARBA" id="ARBA00022824"/>
    </source>
</evidence>
<dbReference type="InterPro" id="IPR036396">
    <property type="entry name" value="Cyt_P450_sf"/>
</dbReference>
<keyword evidence="7 14" id="KW-0479">Metal-binding</keyword>
<evidence type="ECO:0000256" key="14">
    <source>
        <dbReference type="PIRSR" id="PIRSR602401-1"/>
    </source>
</evidence>
<evidence type="ECO:0000313" key="16">
    <source>
        <dbReference type="EMBL" id="AXB26408.1"/>
    </source>
</evidence>
<keyword evidence="12 15" id="KW-0503">Monooxygenase</keyword>
<dbReference type="PROSITE" id="PS00086">
    <property type="entry name" value="CYTOCHROME_P450"/>
    <property type="match status" value="1"/>
</dbReference>
<evidence type="ECO:0000256" key="5">
    <source>
        <dbReference type="ARBA" id="ARBA00010617"/>
    </source>
</evidence>
<protein>
    <submittedName>
        <fullName evidence="16">CYP405A22</fullName>
    </submittedName>
</protein>
<keyword evidence="13" id="KW-0472">Membrane</keyword>
<dbReference type="Pfam" id="PF00067">
    <property type="entry name" value="p450"/>
    <property type="match status" value="1"/>
</dbReference>
<evidence type="ECO:0000256" key="15">
    <source>
        <dbReference type="RuleBase" id="RU000461"/>
    </source>
</evidence>
<dbReference type="EMBL" id="MG583778">
    <property type="protein sequence ID" value="AXB26408.1"/>
    <property type="molecule type" value="mRNA"/>
</dbReference>
<accession>A0A2Z5CT80</accession>
<sequence length="511" mass="58698">MFLSAVLVVTIVAVFVVHQLFLRSTRHWKVLTQFPGDRPLPFFGNALQVGYDVDTVSSNLMKMWKRHGMKNFRLTLGSKDWIMLSDPVDVGILLSHQTELLKPDERNAAMMPFFGNSVSTSQGERWRSTRKLMSPSFHFKTLDQKLTAVNSLGEKLLNSLSCYENKGPVDLYIYVRPFMYDLFCSTLMGVDSDLLAQLDHPYLSASRKVIKIATTNYYSYWRHIETLFRFTSDYQIMKDTIKAMHDNSNDIIKKRRAILNKLIDNIKCNNPHTDVSQIVEKKITENSYLLDELIMSKLPNGDPMPDSMINEEITLLAFTGHYTTTMTLSHTLFSMAMYPEVQRRVIEEQKSIFGDDLSRKPTTKDLGEMKYLENVIKETIRTIPTVPKISRQLQQDLTLKDGRVMPAGSSVVVYYQAIFQNPDVYPNPEVFDPDRFLKTMNTFAFVPFSSGPRNCIGFKYAWVAMKATLSSIVRRFEILEGGPGTQPQFAHRMITESDNGVQLRLKTRNYD</sequence>
<dbReference type="PRINTS" id="PR00385">
    <property type="entry name" value="P450"/>
</dbReference>
<evidence type="ECO:0000256" key="11">
    <source>
        <dbReference type="ARBA" id="ARBA00023004"/>
    </source>
</evidence>
<gene>
    <name evidence="16" type="primary">CYP405A22</name>
</gene>
<comment type="similarity">
    <text evidence="5 15">Belongs to the cytochrome P450 family.</text>
</comment>
<evidence type="ECO:0000256" key="12">
    <source>
        <dbReference type="ARBA" id="ARBA00023033"/>
    </source>
</evidence>
<dbReference type="InterPro" id="IPR017972">
    <property type="entry name" value="Cyt_P450_CS"/>
</dbReference>
<dbReference type="InterPro" id="IPR050196">
    <property type="entry name" value="Cytochrome_P450_Monoox"/>
</dbReference>
<dbReference type="PRINTS" id="PR00463">
    <property type="entry name" value="EP450I"/>
</dbReference>
<evidence type="ECO:0000256" key="3">
    <source>
        <dbReference type="ARBA" id="ARBA00004174"/>
    </source>
</evidence>
<dbReference type="GO" id="GO:0005506">
    <property type="term" value="F:iron ion binding"/>
    <property type="evidence" value="ECO:0007669"/>
    <property type="project" value="InterPro"/>
</dbReference>
<proteinExistence type="evidence at transcript level"/>
<comment type="cofactor">
    <cofactor evidence="1 14">
        <name>heme</name>
        <dbReference type="ChEBI" id="CHEBI:30413"/>
    </cofactor>
</comment>
<comment type="function">
    <text evidence="2">May be involved in the metabolism of insect hormones and in the breakdown of synthetic insecticides.</text>
</comment>
<dbReference type="InterPro" id="IPR001128">
    <property type="entry name" value="Cyt_P450"/>
</dbReference>
<evidence type="ECO:0000256" key="4">
    <source>
        <dbReference type="ARBA" id="ARBA00004406"/>
    </source>
</evidence>
<feature type="binding site" description="axial binding residue" evidence="14">
    <location>
        <position position="455"/>
    </location>
    <ligand>
        <name>heme</name>
        <dbReference type="ChEBI" id="CHEBI:30413"/>
    </ligand>
    <ligandPart>
        <name>Fe</name>
        <dbReference type="ChEBI" id="CHEBI:18248"/>
    </ligandPart>
</feature>
<comment type="subcellular location">
    <subcellularLocation>
        <location evidence="4">Endoplasmic reticulum membrane</location>
        <topology evidence="4">Peripheral membrane protein</topology>
    </subcellularLocation>
    <subcellularLocation>
        <location evidence="3">Microsome membrane</location>
        <topology evidence="3">Peripheral membrane protein</topology>
    </subcellularLocation>
</comment>
<evidence type="ECO:0000256" key="13">
    <source>
        <dbReference type="ARBA" id="ARBA00023136"/>
    </source>
</evidence>
<keyword evidence="9" id="KW-0492">Microsome</keyword>
<name>A0A2Z5CT80_YPOPA</name>
<dbReference type="PANTHER" id="PTHR24291">
    <property type="entry name" value="CYTOCHROME P450 FAMILY 4"/>
    <property type="match status" value="1"/>
</dbReference>
<keyword evidence="6 14" id="KW-0349">Heme</keyword>
<evidence type="ECO:0000256" key="10">
    <source>
        <dbReference type="ARBA" id="ARBA00023002"/>
    </source>
</evidence>
<evidence type="ECO:0000256" key="1">
    <source>
        <dbReference type="ARBA" id="ARBA00001971"/>
    </source>
</evidence>
<dbReference type="AlphaFoldDB" id="A0A2Z5CT80"/>
<dbReference type="GO" id="GO:0005789">
    <property type="term" value="C:endoplasmic reticulum membrane"/>
    <property type="evidence" value="ECO:0007669"/>
    <property type="project" value="UniProtKB-SubCell"/>
</dbReference>
<evidence type="ECO:0000256" key="9">
    <source>
        <dbReference type="ARBA" id="ARBA00022848"/>
    </source>
</evidence>
<keyword evidence="10 15" id="KW-0560">Oxidoreductase</keyword>
<dbReference type="GO" id="GO:0020037">
    <property type="term" value="F:heme binding"/>
    <property type="evidence" value="ECO:0007669"/>
    <property type="project" value="InterPro"/>
</dbReference>
<dbReference type="InterPro" id="IPR002401">
    <property type="entry name" value="Cyt_P450_E_grp-I"/>
</dbReference>
<evidence type="ECO:0000256" key="2">
    <source>
        <dbReference type="ARBA" id="ARBA00003690"/>
    </source>
</evidence>
<dbReference type="GO" id="GO:0004497">
    <property type="term" value="F:monooxygenase activity"/>
    <property type="evidence" value="ECO:0007669"/>
    <property type="project" value="UniProtKB-KW"/>
</dbReference>
<dbReference type="SUPFAM" id="SSF48264">
    <property type="entry name" value="Cytochrome P450"/>
    <property type="match status" value="1"/>
</dbReference>
<reference evidence="16" key="1">
    <citation type="journal article" date="2018" name="J. Mol. Evol.">
        <title>Evolution of the Biosynthetic Pathway for Cyanogenic Glucosides in Lepidoptera.</title>
        <authorList>
            <person name="Zagrobelny M."/>
            <person name="Jensen M.K."/>
            <person name="Vogel H."/>
            <person name="Feyereisen R."/>
            <person name="Bak S."/>
        </authorList>
    </citation>
    <scope>NUCLEOTIDE SEQUENCE</scope>
</reference>
<keyword evidence="11 14" id="KW-0408">Iron</keyword>
<dbReference type="GO" id="GO:0016705">
    <property type="term" value="F:oxidoreductase activity, acting on paired donors, with incorporation or reduction of molecular oxygen"/>
    <property type="evidence" value="ECO:0007669"/>
    <property type="project" value="InterPro"/>
</dbReference>
<dbReference type="PANTHER" id="PTHR24291:SF189">
    <property type="entry name" value="CYTOCHROME P450 4C3-RELATED"/>
    <property type="match status" value="1"/>
</dbReference>